<evidence type="ECO:0008006" key="3">
    <source>
        <dbReference type="Google" id="ProtNLM"/>
    </source>
</evidence>
<dbReference type="Gene3D" id="1.10.3290.10">
    <property type="entry name" value="Fido-like domain"/>
    <property type="match status" value="1"/>
</dbReference>
<protein>
    <recommendedName>
        <fullName evidence="3">Fido domain-containing protein</fullName>
    </recommendedName>
</protein>
<accession>N1ZVY4</accession>
<dbReference type="EMBL" id="AQFT01000232">
    <property type="protein sequence ID" value="EMZ16469.1"/>
    <property type="molecule type" value="Genomic_DNA"/>
</dbReference>
<reference evidence="1 2" key="1">
    <citation type="journal article" date="2014" name="Genome Announc.">
        <title>Draft genome sequences of the altered schaedler flora, a defined bacterial community from gnotobiotic mice.</title>
        <authorList>
            <person name="Wannemuehler M.J."/>
            <person name="Overstreet A.M."/>
            <person name="Ward D.V."/>
            <person name="Phillips G.J."/>
        </authorList>
    </citation>
    <scope>NUCLEOTIDE SEQUENCE [LARGE SCALE GENOMIC DNA]</scope>
    <source>
        <strain evidence="1 2">ASF492</strain>
    </source>
</reference>
<evidence type="ECO:0000313" key="1">
    <source>
        <dbReference type="EMBL" id="EMZ16469.1"/>
    </source>
</evidence>
<organism evidence="1 2">
    <name type="scientific">Eubacterium plexicaudatum ASF492</name>
    <dbReference type="NCBI Taxonomy" id="1235802"/>
    <lineage>
        <taxon>Bacteria</taxon>
        <taxon>Bacillati</taxon>
        <taxon>Bacillota</taxon>
        <taxon>Clostridia</taxon>
        <taxon>Eubacteriales</taxon>
        <taxon>Eubacteriaceae</taxon>
        <taxon>Eubacterium</taxon>
    </lineage>
</organism>
<dbReference type="Proteomes" id="UP000012589">
    <property type="component" value="Unassembled WGS sequence"/>
</dbReference>
<dbReference type="HOGENOM" id="CLU_815718_0_0_9"/>
<sequence>MTKEFQAGYYKIEVTDIIEKKYCKCFVPIRIDRWFDRIQIQSGYNALLLQIYRKIGHIEGMVALLNCEEIENINGLIDRINFMYCQPDGKQALNILKFFSQIHGDELMIQSLKDQITLYSDINVLRSRHRKKFIILRNVISALREEFNPVSPERIGENIDDLLDVTSKYANYFKKQNDVLNPILFSGLLLYQLLTLAPYEQNNIVYSSYAVEKYMQKLKVLPEVSFPFAKLIRNNINECEDRMAEVRWSCNINPWLTFYLNIVDKALEAVCRFVQEQHKHMEASINAVNRVKNISPNMRNKMIMELGFMQQMPFFRIEDVMNHCNITHSTAVKMVNTFIN</sequence>
<proteinExistence type="predicted"/>
<dbReference type="AlphaFoldDB" id="N1ZVY4"/>
<dbReference type="STRING" id="1235802.C823_06187"/>
<name>N1ZVY4_9FIRM</name>
<dbReference type="eggNOG" id="COG3177">
    <property type="taxonomic scope" value="Bacteria"/>
</dbReference>
<gene>
    <name evidence="1" type="ORF">C823_06187</name>
</gene>
<evidence type="ECO:0000313" key="2">
    <source>
        <dbReference type="Proteomes" id="UP000012589"/>
    </source>
</evidence>
<dbReference type="InterPro" id="IPR036597">
    <property type="entry name" value="Fido-like_dom_sf"/>
</dbReference>
<keyword evidence="2" id="KW-1185">Reference proteome</keyword>
<dbReference type="PATRIC" id="fig|1235802.3.peg.6547"/>
<comment type="caution">
    <text evidence="1">The sequence shown here is derived from an EMBL/GenBank/DDBJ whole genome shotgun (WGS) entry which is preliminary data.</text>
</comment>